<organism evidence="1 2">
    <name type="scientific">Solanum tuberosum</name>
    <name type="common">Potato</name>
    <dbReference type="NCBI Taxonomy" id="4113"/>
    <lineage>
        <taxon>Eukaryota</taxon>
        <taxon>Viridiplantae</taxon>
        <taxon>Streptophyta</taxon>
        <taxon>Embryophyta</taxon>
        <taxon>Tracheophyta</taxon>
        <taxon>Spermatophyta</taxon>
        <taxon>Magnoliopsida</taxon>
        <taxon>eudicotyledons</taxon>
        <taxon>Gunneridae</taxon>
        <taxon>Pentapetalae</taxon>
        <taxon>asterids</taxon>
        <taxon>lamiids</taxon>
        <taxon>Solanales</taxon>
        <taxon>Solanaceae</taxon>
        <taxon>Solanoideae</taxon>
        <taxon>Solaneae</taxon>
        <taxon>Solanum</taxon>
    </lineage>
</organism>
<evidence type="ECO:0000313" key="1">
    <source>
        <dbReference type="EMBL" id="KAH0738312.1"/>
    </source>
</evidence>
<dbReference type="EMBL" id="JAIVGD010000028">
    <property type="protein sequence ID" value="KAH0738312.1"/>
    <property type="molecule type" value="Genomic_DNA"/>
</dbReference>
<proteinExistence type="predicted"/>
<evidence type="ECO:0000313" key="2">
    <source>
        <dbReference type="Proteomes" id="UP000826656"/>
    </source>
</evidence>
<comment type="caution">
    <text evidence="1">The sequence shown here is derived from an EMBL/GenBank/DDBJ whole genome shotgun (WGS) entry which is preliminary data.</text>
</comment>
<keyword evidence="2" id="KW-1185">Reference proteome</keyword>
<sequence length="123" mass="14062">MFPWEENVFVAHAERSNIYLHLKLNFFRVRDFQPNVCPGGVSQYDCGESLPYAPVDWPNTGDKGARGQGKELKVHAPLEIGICIFRSILRLQKVQRKMLFELDNSYEAVTKFKRLASTGIFGI</sequence>
<dbReference type="Proteomes" id="UP000826656">
    <property type="component" value="Unassembled WGS sequence"/>
</dbReference>
<accession>A0ABQ7TUB1</accession>
<reference evidence="1 2" key="1">
    <citation type="journal article" date="2021" name="bioRxiv">
        <title>Chromosome-scale and haplotype-resolved genome assembly of a tetraploid potato cultivar.</title>
        <authorList>
            <person name="Sun H."/>
            <person name="Jiao W.-B."/>
            <person name="Krause K."/>
            <person name="Campoy J.A."/>
            <person name="Goel M."/>
            <person name="Folz-Donahue K."/>
            <person name="Kukat C."/>
            <person name="Huettel B."/>
            <person name="Schneeberger K."/>
        </authorList>
    </citation>
    <scope>NUCLEOTIDE SEQUENCE [LARGE SCALE GENOMIC DNA]</scope>
    <source>
        <strain evidence="1">SolTubOtavaFocal</strain>
        <tissue evidence="1">Leaves</tissue>
    </source>
</reference>
<name>A0ABQ7TUB1_SOLTU</name>
<protein>
    <submittedName>
        <fullName evidence="1">Uncharacterized protein</fullName>
    </submittedName>
</protein>
<gene>
    <name evidence="1" type="ORF">KY290_037017</name>
</gene>